<reference evidence="2" key="2">
    <citation type="submission" date="2013-10" db="EMBL/GenBank/DDBJ databases">
        <authorList>
            <person name="Aslett M."/>
        </authorList>
    </citation>
    <scope>NUCLEOTIDE SEQUENCE [LARGE SCALE GENOMIC DNA]</scope>
    <source>
        <strain evidence="2">Houghton</strain>
    </source>
</reference>
<feature type="compositionally biased region" description="Basic and acidic residues" evidence="1">
    <location>
        <begin position="100"/>
        <end position="125"/>
    </location>
</feature>
<feature type="compositionally biased region" description="Polar residues" evidence="1">
    <location>
        <begin position="60"/>
        <end position="75"/>
    </location>
</feature>
<feature type="region of interest" description="Disordered" evidence="1">
    <location>
        <begin position="1"/>
        <end position="139"/>
    </location>
</feature>
<organism evidence="2 3">
    <name type="scientific">Eimeria praecox</name>
    <dbReference type="NCBI Taxonomy" id="51316"/>
    <lineage>
        <taxon>Eukaryota</taxon>
        <taxon>Sar</taxon>
        <taxon>Alveolata</taxon>
        <taxon>Apicomplexa</taxon>
        <taxon>Conoidasida</taxon>
        <taxon>Coccidia</taxon>
        <taxon>Eucoccidiorida</taxon>
        <taxon>Eimeriorina</taxon>
        <taxon>Eimeriidae</taxon>
        <taxon>Eimeria</taxon>
    </lineage>
</organism>
<dbReference type="OrthoDB" id="439808at2759"/>
<dbReference type="Proteomes" id="UP000018201">
    <property type="component" value="Unassembled WGS sequence"/>
</dbReference>
<feature type="compositionally biased region" description="Polar residues" evidence="1">
    <location>
        <begin position="1"/>
        <end position="12"/>
    </location>
</feature>
<keyword evidence="3" id="KW-1185">Reference proteome</keyword>
<feature type="compositionally biased region" description="Polar residues" evidence="1">
    <location>
        <begin position="86"/>
        <end position="99"/>
    </location>
</feature>
<dbReference type="EMBL" id="HG688746">
    <property type="protein sequence ID" value="CDI73673.1"/>
    <property type="molecule type" value="Genomic_DNA"/>
</dbReference>
<evidence type="ECO:0000313" key="3">
    <source>
        <dbReference type="Proteomes" id="UP000018201"/>
    </source>
</evidence>
<protein>
    <submittedName>
        <fullName evidence="2">RNA recognition motif domain-containing protein, putative</fullName>
    </submittedName>
</protein>
<dbReference type="AlphaFoldDB" id="U6G2Z3"/>
<feature type="region of interest" description="Disordered" evidence="1">
    <location>
        <begin position="326"/>
        <end position="351"/>
    </location>
</feature>
<sequence length="416" mass="45715">MEQQFSLNFDSLNRTDGEKKENNKGNRSILVRGLPNHLSSEQSKEALRQLFSGAVRRTSHLQLNPRSDQRSQGGTSMVPAREGPRAQSSWRQSNFNPQESAREAAQRKDEPPATQSKERPKEPRGHFHGACEGGTSGSEQLAPEQLLQQLPYSVSSIRVATDGSGGSIYAVVDFTHELLANLALQLLGETTILPNTSTQVRLSLYETWATPLVVDQYHLYVSGIPPGAAAAQVEEILTSAAGIPPTHVKVSSIAGMPSRRGVQEYAFLRYSDEETAEEVLKKLTTLACAWSSRTLSCNEEEPLDDSWEREEEAYAVMSAQCMDYEEPAQPPSALSSGLDIPTMSPRASAKRSATEAAGSAFWLSILAENGPVTLSELCSTMKRRQRELQQWHEQEWEEDTTAPQAFPAPVSESVAQ</sequence>
<evidence type="ECO:0000256" key="1">
    <source>
        <dbReference type="SAM" id="MobiDB-lite"/>
    </source>
</evidence>
<feature type="region of interest" description="Disordered" evidence="1">
    <location>
        <begin position="386"/>
        <end position="416"/>
    </location>
</feature>
<accession>U6G2Z3</accession>
<evidence type="ECO:0000313" key="2">
    <source>
        <dbReference type="EMBL" id="CDI73673.1"/>
    </source>
</evidence>
<gene>
    <name evidence="2" type="ORF">EPH_0007790</name>
</gene>
<proteinExistence type="predicted"/>
<feature type="compositionally biased region" description="Basic and acidic residues" evidence="1">
    <location>
        <begin position="13"/>
        <end position="24"/>
    </location>
</feature>
<dbReference type="VEuPathDB" id="ToxoDB:EPH_0007790"/>
<dbReference type="Gene3D" id="3.30.70.330">
    <property type="match status" value="1"/>
</dbReference>
<reference evidence="2" key="1">
    <citation type="submission" date="2013-10" db="EMBL/GenBank/DDBJ databases">
        <title>Genomic analysis of the causative agents of coccidiosis in chickens.</title>
        <authorList>
            <person name="Reid A.J."/>
            <person name="Blake D."/>
            <person name="Billington K."/>
            <person name="Browne H."/>
            <person name="Dunn M."/>
            <person name="Hung S."/>
            <person name="Kawahara F."/>
            <person name="Miranda-Saavedra D."/>
            <person name="Mourier T."/>
            <person name="Nagra H."/>
            <person name="Otto T.D."/>
            <person name="Rawlings N."/>
            <person name="Sanchez A."/>
            <person name="Sanders M."/>
            <person name="Subramaniam C."/>
            <person name="Tay Y."/>
            <person name="Dear P."/>
            <person name="Doerig C."/>
            <person name="Gruber A."/>
            <person name="Parkinson J."/>
            <person name="Shirley M."/>
            <person name="Wan K.L."/>
            <person name="Berriman M."/>
            <person name="Tomley F."/>
            <person name="Pain A."/>
        </authorList>
    </citation>
    <scope>NUCLEOTIDE SEQUENCE [LARGE SCALE GENOMIC DNA]</scope>
    <source>
        <strain evidence="2">Houghton</strain>
    </source>
</reference>
<name>U6G2Z3_9EIME</name>
<dbReference type="InterPro" id="IPR012677">
    <property type="entry name" value="Nucleotide-bd_a/b_plait_sf"/>
</dbReference>